<dbReference type="AlphaFoldDB" id="A0AAD9YE46"/>
<evidence type="ECO:0000313" key="1">
    <source>
        <dbReference type="EMBL" id="KAK2758126.1"/>
    </source>
</evidence>
<comment type="caution">
    <text evidence="1">The sequence shown here is derived from an EMBL/GenBank/DDBJ whole genome shotgun (WGS) entry which is preliminary data.</text>
</comment>
<organism evidence="1 2">
    <name type="scientific">Colletotrichum kahawae</name>
    <name type="common">Coffee berry disease fungus</name>
    <dbReference type="NCBI Taxonomy" id="34407"/>
    <lineage>
        <taxon>Eukaryota</taxon>
        <taxon>Fungi</taxon>
        <taxon>Dikarya</taxon>
        <taxon>Ascomycota</taxon>
        <taxon>Pezizomycotina</taxon>
        <taxon>Sordariomycetes</taxon>
        <taxon>Hypocreomycetidae</taxon>
        <taxon>Glomerellales</taxon>
        <taxon>Glomerellaceae</taxon>
        <taxon>Colletotrichum</taxon>
        <taxon>Colletotrichum gloeosporioides species complex</taxon>
    </lineage>
</organism>
<evidence type="ECO:0008006" key="3">
    <source>
        <dbReference type="Google" id="ProtNLM"/>
    </source>
</evidence>
<name>A0AAD9YE46_COLKA</name>
<gene>
    <name evidence="1" type="ORF">CKAH01_16891</name>
</gene>
<dbReference type="Proteomes" id="UP001281614">
    <property type="component" value="Unassembled WGS sequence"/>
</dbReference>
<dbReference type="SUPFAM" id="SSF48403">
    <property type="entry name" value="Ankyrin repeat"/>
    <property type="match status" value="1"/>
</dbReference>
<evidence type="ECO:0000313" key="2">
    <source>
        <dbReference type="Proteomes" id="UP001281614"/>
    </source>
</evidence>
<keyword evidence="2" id="KW-1185">Reference proteome</keyword>
<sequence length="664" mass="77070">MHLSSSTSLPGKAPLYFPIRSDKISLSWFRNHGKVPIVSLPAKVIFRIVQNLPREDAVSWARTCGYFTILLYNHFLREDVNRGLTDMLPWACRRGNQELVDACLDLGLSPSMTIMPTSKDCQHIRRERTKHQLSQHKFHHSQHLPMVSLALIYQNHHVFQRLVDAGADLKPLENDDFVWGATYPFVQDETALRSLFYGGLGPQFERLVDDTYTNTMMQQATSRFLKSMVHERIMVPSKRLLDIALRHGRADVASLILKLQIQELEERCPSQCLGSSCHFGILEMVVRSPASWQSADIRESVRKQIKSLVKEGRGTPEKCAVKLLELITGDPEDEEGLGKWFRLFMDANFGKLVQRQNGFMSVAKHIIATSGYSWSYEENPPFSQLHIPPWAEFQIRMLSTYDNRLGIFDLVSMIHSPSEYSDGPLEYLSEFELFLADSKTWPGLLFEDDWFARQLLVHVMMSRQMKHGTLCRLAGIVEHLVADGASGSMEVLPGLDPRTLLHVACKIDVSPRPYQKPHLDSLFHDMQGCDSAPLYWIQNWEHQRWGSWQQTYYKLRLESLKRIIKALLKGSNVFQPDKSGKTAWRLSNESWIHFEMWVEFAQTKQDLATKRRAEFLQRRVQKTRDLRREPVFREQILHDCEKCVRRSQHFSSWLQKRQKQHRIL</sequence>
<proteinExistence type="predicted"/>
<dbReference type="InterPro" id="IPR036770">
    <property type="entry name" value="Ankyrin_rpt-contain_sf"/>
</dbReference>
<dbReference type="EMBL" id="VYYT01000193">
    <property type="protein sequence ID" value="KAK2758126.1"/>
    <property type="molecule type" value="Genomic_DNA"/>
</dbReference>
<accession>A0AAD9YE46</accession>
<reference evidence="1" key="1">
    <citation type="submission" date="2023-02" db="EMBL/GenBank/DDBJ databases">
        <title>Colletotrichum kahawae CIFC_Que2 genome sequencing and assembly.</title>
        <authorList>
            <person name="Baroncelli R."/>
        </authorList>
    </citation>
    <scope>NUCLEOTIDE SEQUENCE</scope>
    <source>
        <strain evidence="1">CIFC_Que2</strain>
    </source>
</reference>
<protein>
    <recommendedName>
        <fullName evidence="3">F-box domain-containing protein</fullName>
    </recommendedName>
</protein>